<dbReference type="EMBL" id="JAMWMR010000021">
    <property type="protein sequence ID" value="MCN9243415.1"/>
    <property type="molecule type" value="Genomic_DNA"/>
</dbReference>
<evidence type="ECO:0000256" key="3">
    <source>
        <dbReference type="ARBA" id="ARBA00022723"/>
    </source>
</evidence>
<dbReference type="RefSeq" id="WP_252426787.1">
    <property type="nucleotide sequence ID" value="NZ_JAMWMR010000021.1"/>
</dbReference>
<name>A0ABT0ZIL5_9ACTN</name>
<keyword evidence="7" id="KW-1185">Reference proteome</keyword>
<evidence type="ECO:0000256" key="1">
    <source>
        <dbReference type="ARBA" id="ARBA00007963"/>
    </source>
</evidence>
<dbReference type="SUPFAM" id="SSF69819">
    <property type="entry name" value="MTH1598-like"/>
    <property type="match status" value="1"/>
</dbReference>
<evidence type="ECO:0000313" key="7">
    <source>
        <dbReference type="Proteomes" id="UP001523219"/>
    </source>
</evidence>
<comment type="caution">
    <text evidence="6">The sequence shown here is derived from an EMBL/GenBank/DDBJ whole genome shotgun (WGS) entry which is preliminary data.</text>
</comment>
<reference evidence="6 7" key="1">
    <citation type="submission" date="2022-05" db="EMBL/GenBank/DDBJ databases">
        <title>Streptomyces sp. nov. RY43-2 isolated from soil of a peat swamp forest.</title>
        <authorList>
            <person name="Kanchanasin P."/>
            <person name="Tanasupawat S."/>
            <person name="Phongsopitanun W."/>
        </authorList>
    </citation>
    <scope>NUCLEOTIDE SEQUENCE [LARGE SCALE GENOMIC DNA]</scope>
    <source>
        <strain evidence="6 7">RY43-2</strain>
    </source>
</reference>
<evidence type="ECO:0000313" key="6">
    <source>
        <dbReference type="EMBL" id="MCN9243415.1"/>
    </source>
</evidence>
<accession>A0ABT0ZIL5</accession>
<sequence length="138" mass="14985">MRSSGHRGVPHTADLRVEAWAPTREECLAQAVRAVCESFLDLTGAVGVRDREVVVRGERDEDVLVALLEEILYRLDTEGEIPVEVTPVAVADGVRVGLWMADIDTLPSTGAVPKAVTLHQLDFRPGPEGWTCAVTLDV</sequence>
<proteinExistence type="inferred from homology"/>
<dbReference type="InterPro" id="IPR036820">
    <property type="entry name" value="Archease_dom_sf"/>
</dbReference>
<gene>
    <name evidence="6" type="ORF">NGF19_21950</name>
</gene>
<dbReference type="Proteomes" id="UP001523219">
    <property type="component" value="Unassembled WGS sequence"/>
</dbReference>
<keyword evidence="2" id="KW-0819">tRNA processing</keyword>
<keyword evidence="4" id="KW-0106">Calcium</keyword>
<protein>
    <submittedName>
        <fullName evidence="6">Archease</fullName>
    </submittedName>
</protein>
<feature type="domain" description="Archease" evidence="5">
    <location>
        <begin position="9"/>
        <end position="138"/>
    </location>
</feature>
<dbReference type="Gene3D" id="3.55.10.10">
    <property type="entry name" value="Archease domain"/>
    <property type="match status" value="1"/>
</dbReference>
<evidence type="ECO:0000259" key="5">
    <source>
        <dbReference type="Pfam" id="PF01951"/>
    </source>
</evidence>
<organism evidence="6 7">
    <name type="scientific">Streptomyces macrolidinus</name>
    <dbReference type="NCBI Taxonomy" id="2952607"/>
    <lineage>
        <taxon>Bacteria</taxon>
        <taxon>Bacillati</taxon>
        <taxon>Actinomycetota</taxon>
        <taxon>Actinomycetes</taxon>
        <taxon>Kitasatosporales</taxon>
        <taxon>Streptomycetaceae</taxon>
        <taxon>Streptomyces</taxon>
    </lineage>
</organism>
<dbReference type="Pfam" id="PF01951">
    <property type="entry name" value="Archease"/>
    <property type="match status" value="1"/>
</dbReference>
<comment type="similarity">
    <text evidence="1">Belongs to the archease family.</text>
</comment>
<evidence type="ECO:0000256" key="2">
    <source>
        <dbReference type="ARBA" id="ARBA00022694"/>
    </source>
</evidence>
<keyword evidence="3" id="KW-0479">Metal-binding</keyword>
<dbReference type="InterPro" id="IPR023572">
    <property type="entry name" value="Archease_dom"/>
</dbReference>
<evidence type="ECO:0000256" key="4">
    <source>
        <dbReference type="ARBA" id="ARBA00022837"/>
    </source>
</evidence>